<proteinExistence type="predicted"/>
<feature type="transmembrane region" description="Helical" evidence="5">
    <location>
        <begin position="44"/>
        <end position="63"/>
    </location>
</feature>
<evidence type="ECO:0000259" key="6">
    <source>
        <dbReference type="Pfam" id="PF06305"/>
    </source>
</evidence>
<keyword evidence="3 5" id="KW-1133">Transmembrane helix</keyword>
<evidence type="ECO:0000256" key="4">
    <source>
        <dbReference type="ARBA" id="ARBA00023136"/>
    </source>
</evidence>
<protein>
    <submittedName>
        <fullName evidence="7">LapA family protein</fullName>
    </submittedName>
</protein>
<evidence type="ECO:0000256" key="3">
    <source>
        <dbReference type="ARBA" id="ARBA00022989"/>
    </source>
</evidence>
<sequence length="104" mass="11605">MGFVIVLLSCIAILFLTILGIQNGNTLTDVALFTRIFKDVPLTLVMIESFAAGIIVAVIIAGLNELRIRQKLWEIEKRNKELTDEIKALRNVPLNEIKKEGGNK</sequence>
<evidence type="ECO:0000256" key="2">
    <source>
        <dbReference type="ARBA" id="ARBA00022692"/>
    </source>
</evidence>
<gene>
    <name evidence="7" type="ORF">ENV67_01105</name>
</gene>
<dbReference type="GO" id="GO:0005886">
    <property type="term" value="C:plasma membrane"/>
    <property type="evidence" value="ECO:0007669"/>
    <property type="project" value="InterPro"/>
</dbReference>
<organism evidence="7">
    <name type="scientific">candidate division WOR-3 bacterium</name>
    <dbReference type="NCBI Taxonomy" id="2052148"/>
    <lineage>
        <taxon>Bacteria</taxon>
        <taxon>Bacteria division WOR-3</taxon>
    </lineage>
</organism>
<dbReference type="AlphaFoldDB" id="A0A7C4YEW9"/>
<dbReference type="EMBL" id="DTHG01000013">
    <property type="protein sequence ID" value="HGW91125.1"/>
    <property type="molecule type" value="Genomic_DNA"/>
</dbReference>
<evidence type="ECO:0000313" key="7">
    <source>
        <dbReference type="EMBL" id="HGW91125.1"/>
    </source>
</evidence>
<evidence type="ECO:0000256" key="1">
    <source>
        <dbReference type="ARBA" id="ARBA00022475"/>
    </source>
</evidence>
<reference evidence="7" key="1">
    <citation type="journal article" date="2020" name="mSystems">
        <title>Genome- and Community-Level Interaction Insights into Carbon Utilization and Element Cycling Functions of Hydrothermarchaeota in Hydrothermal Sediment.</title>
        <authorList>
            <person name="Zhou Z."/>
            <person name="Liu Y."/>
            <person name="Xu W."/>
            <person name="Pan J."/>
            <person name="Luo Z.H."/>
            <person name="Li M."/>
        </authorList>
    </citation>
    <scope>NUCLEOTIDE SEQUENCE [LARGE SCALE GENOMIC DNA]</scope>
    <source>
        <strain evidence="7">SpSt-780</strain>
    </source>
</reference>
<comment type="caution">
    <text evidence="7">The sequence shown here is derived from an EMBL/GenBank/DDBJ whole genome shotgun (WGS) entry which is preliminary data.</text>
</comment>
<keyword evidence="1" id="KW-1003">Cell membrane</keyword>
<dbReference type="Pfam" id="PF06305">
    <property type="entry name" value="LapA_dom"/>
    <property type="match status" value="1"/>
</dbReference>
<accession>A0A7C4YEW9</accession>
<keyword evidence="4 5" id="KW-0472">Membrane</keyword>
<dbReference type="InterPro" id="IPR010445">
    <property type="entry name" value="LapA_dom"/>
</dbReference>
<name>A0A7C4YEW9_UNCW3</name>
<keyword evidence="2 5" id="KW-0812">Transmembrane</keyword>
<evidence type="ECO:0000256" key="5">
    <source>
        <dbReference type="SAM" id="Phobius"/>
    </source>
</evidence>
<feature type="domain" description="Lipopolysaccharide assembly protein A" evidence="6">
    <location>
        <begin position="30"/>
        <end position="86"/>
    </location>
</feature>